<dbReference type="EMBL" id="RBSX01000326">
    <property type="protein sequence ID" value="RMS82840.1"/>
    <property type="molecule type" value="Genomic_DNA"/>
</dbReference>
<sequence length="245" mass="27665">MMTCDMGGSVVMSLVTVRSSGWGRLDEHEQREEVKSGDMKLFRQAISVIGPWYYMHGDVKVKVECDFSPFFEVYKTNTESLNVVELSRNLSIEKIESALFPKLEFVVKVTLESGENLGRQQWYVGYFVEQFLYDVFFVLNIARPGVCDFLGVRIDAGRGSVTELRLSADCFESGFRSFLAGDSLFAPRILPLSSVFYWYKKLDVGVGQRAESGVEKAIFSVLHICCGTDVDAVWIIWAFHALGKL</sequence>
<name>A0A3M5G9Q3_PSESS</name>
<organism evidence="1 2">
    <name type="scientific">Pseudomonas savastanoi</name>
    <name type="common">Pseudomonas syringae pv. savastanoi</name>
    <dbReference type="NCBI Taxonomy" id="29438"/>
    <lineage>
        <taxon>Bacteria</taxon>
        <taxon>Pseudomonadati</taxon>
        <taxon>Pseudomonadota</taxon>
        <taxon>Gammaproteobacteria</taxon>
        <taxon>Pseudomonadales</taxon>
        <taxon>Pseudomonadaceae</taxon>
        <taxon>Pseudomonas</taxon>
    </lineage>
</organism>
<dbReference type="AlphaFoldDB" id="A0A3M5G9Q3"/>
<accession>A0A3M5G9Q3</accession>
<dbReference type="Proteomes" id="UP000270430">
    <property type="component" value="Unassembled WGS sequence"/>
</dbReference>
<evidence type="ECO:0000313" key="1">
    <source>
        <dbReference type="EMBL" id="RMS82840.1"/>
    </source>
</evidence>
<protein>
    <submittedName>
        <fullName evidence="1">Uncharacterized protein</fullName>
    </submittedName>
</protein>
<comment type="caution">
    <text evidence="1">The sequence shown here is derived from an EMBL/GenBank/DDBJ whole genome shotgun (WGS) entry which is preliminary data.</text>
</comment>
<reference evidence="1 2" key="1">
    <citation type="submission" date="2018-08" db="EMBL/GenBank/DDBJ databases">
        <title>Recombination of ecologically and evolutionarily significant loci maintains genetic cohesion in the Pseudomonas syringae species complex.</title>
        <authorList>
            <person name="Dillon M."/>
            <person name="Thakur S."/>
            <person name="Almeida R.N.D."/>
            <person name="Weir B.S."/>
            <person name="Guttman D.S."/>
        </authorList>
    </citation>
    <scope>NUCLEOTIDE SEQUENCE [LARGE SCALE GENOMIC DNA]</scope>
    <source>
        <strain evidence="1 2">ICMP 9420</strain>
    </source>
</reference>
<gene>
    <name evidence="1" type="ORF">ALP58_03117</name>
</gene>
<evidence type="ECO:0000313" key="2">
    <source>
        <dbReference type="Proteomes" id="UP000270430"/>
    </source>
</evidence>
<proteinExistence type="predicted"/>